<accession>A0A0E9PR64</accession>
<organism evidence="1">
    <name type="scientific">Anguilla anguilla</name>
    <name type="common">European freshwater eel</name>
    <name type="synonym">Muraena anguilla</name>
    <dbReference type="NCBI Taxonomy" id="7936"/>
    <lineage>
        <taxon>Eukaryota</taxon>
        <taxon>Metazoa</taxon>
        <taxon>Chordata</taxon>
        <taxon>Craniata</taxon>
        <taxon>Vertebrata</taxon>
        <taxon>Euteleostomi</taxon>
        <taxon>Actinopterygii</taxon>
        <taxon>Neopterygii</taxon>
        <taxon>Teleostei</taxon>
        <taxon>Anguilliformes</taxon>
        <taxon>Anguillidae</taxon>
        <taxon>Anguilla</taxon>
    </lineage>
</organism>
<dbReference type="EMBL" id="GBXM01101456">
    <property type="protein sequence ID" value="JAH07121.1"/>
    <property type="molecule type" value="Transcribed_RNA"/>
</dbReference>
<proteinExistence type="predicted"/>
<dbReference type="AlphaFoldDB" id="A0A0E9PR64"/>
<dbReference type="EMBL" id="GBXM01108616">
    <property type="protein sequence ID" value="JAG99960.1"/>
    <property type="molecule type" value="Transcribed_RNA"/>
</dbReference>
<protein>
    <submittedName>
        <fullName evidence="1">Uncharacterized protein</fullName>
    </submittedName>
</protein>
<evidence type="ECO:0000313" key="1">
    <source>
        <dbReference type="EMBL" id="JAH07121.1"/>
    </source>
</evidence>
<sequence length="25" mass="2712">MLTSVNGVNIKISQHESYCCAISLT</sequence>
<name>A0A0E9PR64_ANGAN</name>
<reference evidence="1" key="1">
    <citation type="submission" date="2014-11" db="EMBL/GenBank/DDBJ databases">
        <authorList>
            <person name="Amaro Gonzalez C."/>
        </authorList>
    </citation>
    <scope>NUCLEOTIDE SEQUENCE</scope>
</reference>
<reference evidence="1" key="2">
    <citation type="journal article" date="2015" name="Fish Shellfish Immunol.">
        <title>Early steps in the European eel (Anguilla anguilla)-Vibrio vulnificus interaction in the gills: Role of the RtxA13 toxin.</title>
        <authorList>
            <person name="Callol A."/>
            <person name="Pajuelo D."/>
            <person name="Ebbesson L."/>
            <person name="Teles M."/>
            <person name="MacKenzie S."/>
            <person name="Amaro C."/>
        </authorList>
    </citation>
    <scope>NUCLEOTIDE SEQUENCE</scope>
</reference>